<dbReference type="InterPro" id="IPR008390">
    <property type="entry name" value="AWPM-19"/>
</dbReference>
<evidence type="ECO:0000313" key="3">
    <source>
        <dbReference type="RefSeq" id="XP_019702999.1"/>
    </source>
</evidence>
<evidence type="ECO:0000256" key="1">
    <source>
        <dbReference type="SAM" id="Phobius"/>
    </source>
</evidence>
<dbReference type="Proteomes" id="UP000504607">
    <property type="component" value="Unplaced"/>
</dbReference>
<gene>
    <name evidence="3" type="primary">LOC105035782</name>
</gene>
<accession>A0A6J0PD10</accession>
<feature type="transmembrane region" description="Helical" evidence="1">
    <location>
        <begin position="12"/>
        <end position="33"/>
    </location>
</feature>
<dbReference type="PANTHER" id="PTHR33294:SF8">
    <property type="entry name" value="OS02G0731500 PROTEIN"/>
    <property type="match status" value="1"/>
</dbReference>
<protein>
    <submittedName>
        <fullName evidence="3">Membrane protein PM19L-like isoform X1</fullName>
    </submittedName>
</protein>
<feature type="transmembrane region" description="Helical" evidence="1">
    <location>
        <begin position="53"/>
        <end position="76"/>
    </location>
</feature>
<dbReference type="Pfam" id="PF05512">
    <property type="entry name" value="AWPM-19"/>
    <property type="match status" value="1"/>
</dbReference>
<keyword evidence="1" id="KW-0812">Transmembrane</keyword>
<keyword evidence="1" id="KW-1133">Transmembrane helix</keyword>
<dbReference type="PANTHER" id="PTHR33294">
    <property type="entry name" value="AWPM-19-LIKE FAMILY PROTEIN"/>
    <property type="match status" value="1"/>
</dbReference>
<proteinExistence type="predicted"/>
<name>A0A6J0PD10_ELAGV</name>
<dbReference type="OrthoDB" id="675882at2759"/>
<dbReference type="AlphaFoldDB" id="A0A6J0PD10"/>
<dbReference type="RefSeq" id="XP_019702999.1">
    <property type="nucleotide sequence ID" value="XM_019847440.2"/>
</dbReference>
<organism evidence="2 3">
    <name type="scientific">Elaeis guineensis var. tenera</name>
    <name type="common">Oil palm</name>
    <dbReference type="NCBI Taxonomy" id="51953"/>
    <lineage>
        <taxon>Eukaryota</taxon>
        <taxon>Viridiplantae</taxon>
        <taxon>Streptophyta</taxon>
        <taxon>Embryophyta</taxon>
        <taxon>Tracheophyta</taxon>
        <taxon>Spermatophyta</taxon>
        <taxon>Magnoliopsida</taxon>
        <taxon>Liliopsida</taxon>
        <taxon>Arecaceae</taxon>
        <taxon>Arecoideae</taxon>
        <taxon>Cocoseae</taxon>
        <taxon>Elaeidinae</taxon>
        <taxon>Elaeis</taxon>
    </lineage>
</organism>
<reference evidence="3" key="1">
    <citation type="submission" date="2025-08" db="UniProtKB">
        <authorList>
            <consortium name="RefSeq"/>
        </authorList>
    </citation>
    <scope>IDENTIFICATION</scope>
</reference>
<feature type="transmembrane region" description="Helical" evidence="1">
    <location>
        <begin position="83"/>
        <end position="104"/>
    </location>
</feature>
<dbReference type="InParanoid" id="A0A6J0PD10"/>
<keyword evidence="2" id="KW-1185">Reference proteome</keyword>
<keyword evidence="1" id="KW-0472">Membrane</keyword>
<sequence>MATGMAARGFLGPLLSVNLAMYIVVLGLAGWSLDKFDDQEAHRHLGGNTSTSYLLIFSLTAGAMGSCSVLAGLLHIRAWRSDSLASAVSSALVSSALTALSFGLACKHINLGNRGRRLVLLSTPIIHKAWIKIVLKHVLCLNVAEDFGGIYHYFDIHTAALPDPATCWHHEQQIWPWLPELQHYGVMSHDTQKDSTTTAPPDA</sequence>
<evidence type="ECO:0000313" key="2">
    <source>
        <dbReference type="Proteomes" id="UP000504607"/>
    </source>
</evidence>